<accession>A0A8J3IU16</accession>
<name>A0A8J3IU16_9CHLR</name>
<evidence type="ECO:0000313" key="1">
    <source>
        <dbReference type="EMBL" id="GHP00827.1"/>
    </source>
</evidence>
<sequence length="63" mass="7100">MVAEVGVAREVATEAGVALMVSQGWEAEACYTESIFHHEATERCHLRSEQRMLPHPIGWQHLL</sequence>
<dbReference type="Proteomes" id="UP000597444">
    <property type="component" value="Unassembled WGS sequence"/>
</dbReference>
<dbReference type="EMBL" id="BNJK01000003">
    <property type="protein sequence ID" value="GHP00827.1"/>
    <property type="molecule type" value="Genomic_DNA"/>
</dbReference>
<keyword evidence="2" id="KW-1185">Reference proteome</keyword>
<organism evidence="1 2">
    <name type="scientific">Reticulibacter mediterranei</name>
    <dbReference type="NCBI Taxonomy" id="2778369"/>
    <lineage>
        <taxon>Bacteria</taxon>
        <taxon>Bacillati</taxon>
        <taxon>Chloroflexota</taxon>
        <taxon>Ktedonobacteria</taxon>
        <taxon>Ktedonobacterales</taxon>
        <taxon>Reticulibacteraceae</taxon>
        <taxon>Reticulibacter</taxon>
    </lineage>
</organism>
<comment type="caution">
    <text evidence="1">The sequence shown here is derived from an EMBL/GenBank/DDBJ whole genome shotgun (WGS) entry which is preliminary data.</text>
</comment>
<protein>
    <submittedName>
        <fullName evidence="1">Uncharacterized protein</fullName>
    </submittedName>
</protein>
<gene>
    <name evidence="1" type="ORF">KSF_108740</name>
</gene>
<proteinExistence type="predicted"/>
<reference evidence="1" key="1">
    <citation type="submission" date="2020-10" db="EMBL/GenBank/DDBJ databases">
        <title>Taxonomic study of unclassified bacteria belonging to the class Ktedonobacteria.</title>
        <authorList>
            <person name="Yabe S."/>
            <person name="Wang C.M."/>
            <person name="Zheng Y."/>
            <person name="Sakai Y."/>
            <person name="Cavaletti L."/>
            <person name="Monciardini P."/>
            <person name="Donadio S."/>
        </authorList>
    </citation>
    <scope>NUCLEOTIDE SEQUENCE</scope>
    <source>
        <strain evidence="1">ID150040</strain>
    </source>
</reference>
<evidence type="ECO:0000313" key="2">
    <source>
        <dbReference type="Proteomes" id="UP000597444"/>
    </source>
</evidence>
<dbReference type="AlphaFoldDB" id="A0A8J3IU16"/>